<dbReference type="GO" id="GO:1903189">
    <property type="term" value="P:glyoxal metabolic process"/>
    <property type="evidence" value="ECO:0007669"/>
    <property type="project" value="TreeGrafter"/>
</dbReference>
<dbReference type="PANTHER" id="PTHR48094">
    <property type="entry name" value="PROTEIN/NUCLEIC ACID DEGLYCASE DJ-1-RELATED"/>
    <property type="match status" value="1"/>
</dbReference>
<reference evidence="4" key="1">
    <citation type="submission" date="2020-01" db="EMBL/GenBank/DDBJ databases">
        <title>Genome Sequencing of Three Apophysomyces-Like Fungal Strains Confirms a Novel Fungal Genus in the Mucoromycota with divergent Burkholderia-like Endosymbiotic Bacteria.</title>
        <authorList>
            <person name="Stajich J.E."/>
            <person name="Macias A.M."/>
            <person name="Carter-House D."/>
            <person name="Lovett B."/>
            <person name="Kasson L.R."/>
            <person name="Berry K."/>
            <person name="Grigoriev I."/>
            <person name="Chang Y."/>
            <person name="Spatafora J."/>
            <person name="Kasson M.T."/>
        </authorList>
    </citation>
    <scope>NUCLEOTIDE SEQUENCE</scope>
    <source>
        <strain evidence="4">NRRL A-21654</strain>
    </source>
</reference>
<organism evidence="4 5">
    <name type="scientific">Apophysomyces ossiformis</name>
    <dbReference type="NCBI Taxonomy" id="679940"/>
    <lineage>
        <taxon>Eukaryota</taxon>
        <taxon>Fungi</taxon>
        <taxon>Fungi incertae sedis</taxon>
        <taxon>Mucoromycota</taxon>
        <taxon>Mucoromycotina</taxon>
        <taxon>Mucoromycetes</taxon>
        <taxon>Mucorales</taxon>
        <taxon>Mucorineae</taxon>
        <taxon>Mucoraceae</taxon>
        <taxon>Apophysomyces</taxon>
    </lineage>
</organism>
<dbReference type="EMBL" id="JABAYA010000120">
    <property type="protein sequence ID" value="KAF7724414.1"/>
    <property type="molecule type" value="Genomic_DNA"/>
</dbReference>
<dbReference type="Pfam" id="PF01965">
    <property type="entry name" value="DJ-1_PfpI"/>
    <property type="match status" value="1"/>
</dbReference>
<dbReference type="EC" id="4.2.1.130" evidence="1"/>
<dbReference type="OrthoDB" id="543156at2759"/>
<dbReference type="InterPro" id="IPR029062">
    <property type="entry name" value="Class_I_gatase-like"/>
</dbReference>
<dbReference type="InterPro" id="IPR002818">
    <property type="entry name" value="DJ-1/PfpI"/>
</dbReference>
<evidence type="ECO:0000313" key="5">
    <source>
        <dbReference type="Proteomes" id="UP000605846"/>
    </source>
</evidence>
<dbReference type="CDD" id="cd03135">
    <property type="entry name" value="GATase1_DJ-1"/>
    <property type="match status" value="1"/>
</dbReference>
<dbReference type="InterPro" id="IPR006287">
    <property type="entry name" value="DJ-1"/>
</dbReference>
<protein>
    <recommendedName>
        <fullName evidence="1">D-lactate dehydratase</fullName>
        <ecNumber evidence="1">4.2.1.130</ecNumber>
    </recommendedName>
</protein>
<sequence length="192" mass="20595">MTKKAIVLIADGTEDMEFTCTVDIIGRAGIEVISVGVELANKTYAVCRQGIKIIPDAIFENQSWVADDFDALVVPGGLAGAQTLANNTNVQTLVQSFYAQKKIVAFICAGPLVAKSSGIPNTHTLTSHPSVRDQLASVYTYSEDRVVVDQNVITSRGPGTAFLFGLTIAEQLLGDKKLIETMKEQMVTTSVL</sequence>
<dbReference type="SUPFAM" id="SSF52317">
    <property type="entry name" value="Class I glutamine amidotransferase-like"/>
    <property type="match status" value="1"/>
</dbReference>
<dbReference type="GO" id="GO:0019172">
    <property type="term" value="F:glyoxalase III activity"/>
    <property type="evidence" value="ECO:0007669"/>
    <property type="project" value="UniProtKB-EC"/>
</dbReference>
<dbReference type="PANTHER" id="PTHR48094:SF12">
    <property type="entry name" value="PARKINSON DISEASE PROTEIN 7 HOMOLOG"/>
    <property type="match status" value="1"/>
</dbReference>
<gene>
    <name evidence="4" type="ORF">EC973_001078</name>
</gene>
<comment type="caution">
    <text evidence="4">The sequence shown here is derived from an EMBL/GenBank/DDBJ whole genome shotgun (WGS) entry which is preliminary data.</text>
</comment>
<evidence type="ECO:0000256" key="2">
    <source>
        <dbReference type="ARBA" id="ARBA00048082"/>
    </source>
</evidence>
<proteinExistence type="predicted"/>
<dbReference type="GO" id="GO:0005739">
    <property type="term" value="C:mitochondrion"/>
    <property type="evidence" value="ECO:0007669"/>
    <property type="project" value="TreeGrafter"/>
</dbReference>
<evidence type="ECO:0000313" key="4">
    <source>
        <dbReference type="EMBL" id="KAF7724414.1"/>
    </source>
</evidence>
<evidence type="ECO:0000259" key="3">
    <source>
        <dbReference type="Pfam" id="PF01965"/>
    </source>
</evidence>
<dbReference type="InterPro" id="IPR050325">
    <property type="entry name" value="Prot/Nucl_acid_deglycase"/>
</dbReference>
<evidence type="ECO:0000256" key="1">
    <source>
        <dbReference type="ARBA" id="ARBA00013134"/>
    </source>
</evidence>
<dbReference type="Proteomes" id="UP000605846">
    <property type="component" value="Unassembled WGS sequence"/>
</dbReference>
<accession>A0A8H7BMK7</accession>
<dbReference type="AlphaFoldDB" id="A0A8H7BMK7"/>
<feature type="domain" description="DJ-1/PfpI" evidence="3">
    <location>
        <begin position="3"/>
        <end position="171"/>
    </location>
</feature>
<comment type="catalytic activity">
    <reaction evidence="2">
        <text>methylglyoxal + H2O = (R)-lactate + H(+)</text>
        <dbReference type="Rhea" id="RHEA:27754"/>
        <dbReference type="ChEBI" id="CHEBI:15377"/>
        <dbReference type="ChEBI" id="CHEBI:15378"/>
        <dbReference type="ChEBI" id="CHEBI:16004"/>
        <dbReference type="ChEBI" id="CHEBI:17158"/>
        <dbReference type="EC" id="4.2.1.130"/>
    </reaction>
</comment>
<name>A0A8H7BMK7_9FUNG</name>
<dbReference type="Gene3D" id="3.40.50.880">
    <property type="match status" value="1"/>
</dbReference>
<dbReference type="NCBIfam" id="TIGR01383">
    <property type="entry name" value="not_thiJ"/>
    <property type="match status" value="1"/>
</dbReference>
<dbReference type="GO" id="GO:0005634">
    <property type="term" value="C:nucleus"/>
    <property type="evidence" value="ECO:0007669"/>
    <property type="project" value="TreeGrafter"/>
</dbReference>
<dbReference type="GO" id="GO:0006979">
    <property type="term" value="P:response to oxidative stress"/>
    <property type="evidence" value="ECO:0007669"/>
    <property type="project" value="TreeGrafter"/>
</dbReference>
<keyword evidence="5" id="KW-1185">Reference proteome</keyword>